<feature type="signal peptide" evidence="1">
    <location>
        <begin position="1"/>
        <end position="18"/>
    </location>
</feature>
<dbReference type="RefSeq" id="WP_275452135.1">
    <property type="nucleotide sequence ID" value="NZ_JAUMKJ010000079.1"/>
</dbReference>
<name>A0ABT8VLD9_9BACL</name>
<proteinExistence type="predicted"/>
<protein>
    <submittedName>
        <fullName evidence="2">Uncharacterized protein</fullName>
    </submittedName>
</protein>
<keyword evidence="3" id="KW-1185">Reference proteome</keyword>
<reference evidence="2" key="1">
    <citation type="submission" date="2023-07" db="EMBL/GenBank/DDBJ databases">
        <authorList>
            <person name="Aktuganov G."/>
            <person name="Boyko T."/>
            <person name="Delegan Y."/>
            <person name="Galimzianova N."/>
            <person name="Gilvanova E."/>
            <person name="Korobov V."/>
            <person name="Kuzmina L."/>
            <person name="Melentiev A."/>
            <person name="Milman P."/>
            <person name="Ryabova A."/>
            <person name="Stupak E."/>
            <person name="Yasakov T."/>
            <person name="Zharikova N."/>
            <person name="Zhurenko E."/>
        </authorList>
    </citation>
    <scope>NUCLEOTIDE SEQUENCE</scope>
    <source>
        <strain evidence="2">IB-739</strain>
    </source>
</reference>
<keyword evidence="1" id="KW-0732">Signal</keyword>
<evidence type="ECO:0000256" key="1">
    <source>
        <dbReference type="SAM" id="SignalP"/>
    </source>
</evidence>
<evidence type="ECO:0000313" key="3">
    <source>
        <dbReference type="Proteomes" id="UP001168883"/>
    </source>
</evidence>
<gene>
    <name evidence="2" type="ORF">Q3C12_32940</name>
</gene>
<feature type="chain" id="PRO_5047492907" evidence="1">
    <location>
        <begin position="19"/>
        <end position="44"/>
    </location>
</feature>
<sequence length="44" mass="4425">MLLLTSALLCLACKTANAGGGVSLGKHDPADLDARIVQAAMRSA</sequence>
<accession>A0ABT8VLD9</accession>
<comment type="caution">
    <text evidence="2">The sequence shown here is derived from an EMBL/GenBank/DDBJ whole genome shotgun (WGS) entry which is preliminary data.</text>
</comment>
<dbReference type="EMBL" id="JAUMKJ010000079">
    <property type="protein sequence ID" value="MDO3681805.1"/>
    <property type="molecule type" value="Genomic_DNA"/>
</dbReference>
<evidence type="ECO:0000313" key="2">
    <source>
        <dbReference type="EMBL" id="MDO3681805.1"/>
    </source>
</evidence>
<dbReference type="Proteomes" id="UP001168883">
    <property type="component" value="Unassembled WGS sequence"/>
</dbReference>
<organism evidence="2 3">
    <name type="scientific">Paenibacillus ehimensis</name>
    <dbReference type="NCBI Taxonomy" id="79264"/>
    <lineage>
        <taxon>Bacteria</taxon>
        <taxon>Bacillati</taxon>
        <taxon>Bacillota</taxon>
        <taxon>Bacilli</taxon>
        <taxon>Bacillales</taxon>
        <taxon>Paenibacillaceae</taxon>
        <taxon>Paenibacillus</taxon>
    </lineage>
</organism>